<dbReference type="InterPro" id="IPR005337">
    <property type="entry name" value="RapZ-like"/>
</dbReference>
<feature type="binding site" evidence="4">
    <location>
        <begin position="85"/>
        <end position="88"/>
    </location>
    <ligand>
        <name>GTP</name>
        <dbReference type="ChEBI" id="CHEBI:37565"/>
    </ligand>
</feature>
<evidence type="ECO:0000259" key="6">
    <source>
        <dbReference type="Pfam" id="PF22740"/>
    </source>
</evidence>
<dbReference type="HAMAP" id="MF_00636">
    <property type="entry name" value="RapZ_like"/>
    <property type="match status" value="1"/>
</dbReference>
<dbReference type="InterPro" id="IPR053931">
    <property type="entry name" value="RapZ_C"/>
</dbReference>
<dbReference type="AlphaFoldDB" id="F8ESV7"/>
<evidence type="ECO:0000256" key="2">
    <source>
        <dbReference type="ARBA" id="ARBA00022840"/>
    </source>
</evidence>
<dbReference type="Pfam" id="PF22740">
    <property type="entry name" value="PapZ_C"/>
    <property type="match status" value="1"/>
</dbReference>
<accession>F8ESV7</accession>
<evidence type="ECO:0000313" key="7">
    <source>
        <dbReference type="EMBL" id="AEI36923.1"/>
    </source>
</evidence>
<evidence type="ECO:0000313" key="8">
    <source>
        <dbReference type="Proteomes" id="UP000000491"/>
    </source>
</evidence>
<dbReference type="PANTHER" id="PTHR30448">
    <property type="entry name" value="RNASE ADAPTER PROTEIN RAPZ"/>
    <property type="match status" value="1"/>
</dbReference>
<keyword evidence="3 4" id="KW-0342">GTP-binding</keyword>
<dbReference type="InterPro" id="IPR027417">
    <property type="entry name" value="P-loop_NTPase"/>
</dbReference>
<evidence type="ECO:0000256" key="3">
    <source>
        <dbReference type="ARBA" id="ARBA00023134"/>
    </source>
</evidence>
<dbReference type="eggNOG" id="COG1660">
    <property type="taxonomic scope" value="Bacteria"/>
</dbReference>
<dbReference type="GO" id="GO:0005525">
    <property type="term" value="F:GTP binding"/>
    <property type="evidence" value="ECO:0007669"/>
    <property type="project" value="UniProtKB-UniRule"/>
</dbReference>
<protein>
    <submittedName>
        <fullName evidence="7">Uncharacterized protein</fullName>
    </submittedName>
</protein>
<dbReference type="PANTHER" id="PTHR30448:SF0">
    <property type="entry name" value="RNASE ADAPTER PROTEIN RAPZ"/>
    <property type="match status" value="1"/>
</dbReference>
<evidence type="ECO:0000256" key="4">
    <source>
        <dbReference type="HAMAP-Rule" id="MF_00636"/>
    </source>
</evidence>
<dbReference type="EMBL" id="CP002865">
    <property type="protein sequence ID" value="AEI36923.1"/>
    <property type="molecule type" value="Genomic_DNA"/>
</dbReference>
<evidence type="ECO:0000256" key="1">
    <source>
        <dbReference type="ARBA" id="ARBA00022741"/>
    </source>
</evidence>
<dbReference type="InterPro" id="IPR053930">
    <property type="entry name" value="RapZ-like_N"/>
</dbReference>
<keyword evidence="2 4" id="KW-0067">ATP-binding</keyword>
<dbReference type="Proteomes" id="UP000000491">
    <property type="component" value="Chromosome"/>
</dbReference>
<feature type="domain" description="RapZ C-terminal" evidence="6">
    <location>
        <begin position="191"/>
        <end position="310"/>
    </location>
</feature>
<sequence>MAQNNSSEIIPPLDASSAPPPKRIILVSGLSGAGKSTTLRTFEDMGWETVDNLPLSLLERLILTPPSSASSVTPYEGRPLALGIDSRTRGFDAKAFLKDIVQLRKHHAQPIDILFLDCSDSELMRRFDTTRRRHPLALDRPMEDGIAQEREFLAPLREAAEFLIDTTTTSSHSLQLEIRQRFGAKNSLAPNVSILSFGFSRGIPRNCDLLFDMRFLQNPYWDKKLRPLTGLDAEVAQYIEQDPACASALSKIEDLLLFLLPRYITTGKSYIIIAFACTGGRHRSVYAAEWMAAKLRQAHFSLTITHRDLKLPLLESQPEAFRGGKEYQGG</sequence>
<reference evidence="7 8" key="1">
    <citation type="journal article" date="2011" name="J. Bacteriol.">
        <title>Genome sequence of the ethanol-producing Zymomonas mobilis subsp. pomaceae lectotype strain ATCC 29192.</title>
        <authorList>
            <person name="Kouvelis V.N."/>
            <person name="Davenport K.W."/>
            <person name="Brettin T.S."/>
            <person name="Bruce D."/>
            <person name="Detter C."/>
            <person name="Han C.S."/>
            <person name="Nolan M."/>
            <person name="Tapia R."/>
            <person name="Damoulaki A."/>
            <person name="Kyrpides N.C."/>
            <person name="Typas M.A."/>
            <person name="Pappas K.M."/>
        </authorList>
    </citation>
    <scope>NUCLEOTIDE SEQUENCE [LARGE SCALE GENOMIC DNA]</scope>
    <source>
        <strain evidence="8">ATCC 29192 / DSM 22645 / JCM 10191 / CCUG 17912 / NBRC 13757 / NCIMB 11200 / NRRL B-4491 / Barker I</strain>
    </source>
</reference>
<dbReference type="HOGENOM" id="CLU_059558_0_0_5"/>
<proteinExistence type="inferred from homology"/>
<keyword evidence="1 4" id="KW-0547">Nucleotide-binding</keyword>
<dbReference type="NCBIfam" id="NF003828">
    <property type="entry name" value="PRK05416.1"/>
    <property type="match status" value="1"/>
</dbReference>
<dbReference type="STRING" id="579138.Zymop_0019"/>
<dbReference type="GO" id="GO:0005524">
    <property type="term" value="F:ATP binding"/>
    <property type="evidence" value="ECO:0007669"/>
    <property type="project" value="UniProtKB-UniRule"/>
</dbReference>
<dbReference type="Pfam" id="PF03668">
    <property type="entry name" value="RapZ-like_N"/>
    <property type="match status" value="1"/>
</dbReference>
<dbReference type="RefSeq" id="WP_013933324.1">
    <property type="nucleotide sequence ID" value="NC_015709.1"/>
</dbReference>
<dbReference type="SUPFAM" id="SSF52540">
    <property type="entry name" value="P-loop containing nucleoside triphosphate hydrolases"/>
    <property type="match status" value="1"/>
</dbReference>
<dbReference type="PIRSF" id="PIRSF005052">
    <property type="entry name" value="P-loopkin"/>
    <property type="match status" value="1"/>
</dbReference>
<evidence type="ECO:0000259" key="5">
    <source>
        <dbReference type="Pfam" id="PF03668"/>
    </source>
</evidence>
<feature type="domain" description="RapZ-like N-terminal" evidence="5">
    <location>
        <begin position="24"/>
        <end position="185"/>
    </location>
</feature>
<organism evidence="7 8">
    <name type="scientific">Zymomonas mobilis subsp. pomaceae (strain ATCC 29192 / DSM 22645 / JCM 10191 / CCUG 17912 / NBRC 13757 / NCIMB 11200 / NRRL B-4491 / Barker I)</name>
    <dbReference type="NCBI Taxonomy" id="579138"/>
    <lineage>
        <taxon>Bacteria</taxon>
        <taxon>Pseudomonadati</taxon>
        <taxon>Pseudomonadota</taxon>
        <taxon>Alphaproteobacteria</taxon>
        <taxon>Sphingomonadales</taxon>
        <taxon>Zymomonadaceae</taxon>
        <taxon>Zymomonas</taxon>
    </lineage>
</organism>
<name>F8ESV7_ZYMMT</name>
<dbReference type="PATRIC" id="fig|579138.3.peg.20"/>
<dbReference type="KEGG" id="zmp:Zymop_0019"/>
<feature type="binding site" evidence="4">
    <location>
        <begin position="29"/>
        <end position="36"/>
    </location>
    <ligand>
        <name>ATP</name>
        <dbReference type="ChEBI" id="CHEBI:30616"/>
    </ligand>
</feature>
<gene>
    <name evidence="7" type="ordered locus">Zymop_0019</name>
</gene>